<dbReference type="Proteomes" id="UP000030755">
    <property type="component" value="Unassembled WGS sequence"/>
</dbReference>
<feature type="compositionally biased region" description="Basic and acidic residues" evidence="1">
    <location>
        <begin position="424"/>
        <end position="450"/>
    </location>
</feature>
<dbReference type="STRING" id="988480.A0A075B1U5"/>
<evidence type="ECO:0000256" key="1">
    <source>
        <dbReference type="SAM" id="MobiDB-lite"/>
    </source>
</evidence>
<accession>A0A075B1U5</accession>
<organism evidence="2 3">
    <name type="scientific">Rozella allomycis (strain CSF55)</name>
    <dbReference type="NCBI Taxonomy" id="988480"/>
    <lineage>
        <taxon>Eukaryota</taxon>
        <taxon>Fungi</taxon>
        <taxon>Fungi incertae sedis</taxon>
        <taxon>Cryptomycota</taxon>
        <taxon>Cryptomycota incertae sedis</taxon>
        <taxon>Rozella</taxon>
    </lineage>
</organism>
<feature type="region of interest" description="Disordered" evidence="1">
    <location>
        <begin position="408"/>
        <end position="461"/>
    </location>
</feature>
<protein>
    <submittedName>
        <fullName evidence="2">Uncharacterized protein</fullName>
    </submittedName>
</protein>
<feature type="compositionally biased region" description="Basic residues" evidence="1">
    <location>
        <begin position="452"/>
        <end position="461"/>
    </location>
</feature>
<dbReference type="SUPFAM" id="SSF54928">
    <property type="entry name" value="RNA-binding domain, RBD"/>
    <property type="match status" value="1"/>
</dbReference>
<proteinExistence type="predicted"/>
<gene>
    <name evidence="2" type="ORF">O9G_001532</name>
</gene>
<evidence type="ECO:0000313" key="2">
    <source>
        <dbReference type="EMBL" id="EPZ36548.1"/>
    </source>
</evidence>
<keyword evidence="3" id="KW-1185">Reference proteome</keyword>
<name>A0A075B1U5_ROZAC</name>
<evidence type="ECO:0000313" key="3">
    <source>
        <dbReference type="Proteomes" id="UP000030755"/>
    </source>
</evidence>
<dbReference type="InterPro" id="IPR012677">
    <property type="entry name" value="Nucleotide-bd_a/b_plait_sf"/>
</dbReference>
<feature type="region of interest" description="Disordered" evidence="1">
    <location>
        <begin position="222"/>
        <end position="242"/>
    </location>
</feature>
<dbReference type="HOGENOM" id="CLU_593325_0_0_1"/>
<dbReference type="OrthoDB" id="439808at2759"/>
<reference evidence="2 3" key="1">
    <citation type="journal article" date="2013" name="Curr. Biol.">
        <title>Shared signatures of parasitism and phylogenomics unite Cryptomycota and microsporidia.</title>
        <authorList>
            <person name="James T.Y."/>
            <person name="Pelin A."/>
            <person name="Bonen L."/>
            <person name="Ahrendt S."/>
            <person name="Sain D."/>
            <person name="Corradi N."/>
            <person name="Stajich J.E."/>
        </authorList>
    </citation>
    <scope>NUCLEOTIDE SEQUENCE [LARGE SCALE GENOMIC DNA]</scope>
    <source>
        <strain evidence="2 3">CSF55</strain>
    </source>
</reference>
<dbReference type="AlphaFoldDB" id="A0A075B1U5"/>
<dbReference type="InterPro" id="IPR035979">
    <property type="entry name" value="RBD_domain_sf"/>
</dbReference>
<dbReference type="Gene3D" id="3.30.70.330">
    <property type="match status" value="1"/>
</dbReference>
<dbReference type="GO" id="GO:0003676">
    <property type="term" value="F:nucleic acid binding"/>
    <property type="evidence" value="ECO:0007669"/>
    <property type="project" value="InterPro"/>
</dbReference>
<dbReference type="EMBL" id="KE560523">
    <property type="protein sequence ID" value="EPZ36548.1"/>
    <property type="molecule type" value="Genomic_DNA"/>
</dbReference>
<sequence length="461" mass="52663">MSDYLFGRGRQECDINEILRFNPNFEYYTSKEFIDREVDPSLLKRSQTLYKQLSFESNEGRYDKILNAVDGLTSKVRTKSQLFIFSDDSKQSSVMQSRVDNTVDEEKLAWKVPELIINADDGEIAASTGNFKTIKSLEGSLMQNTMKPPRFTSASSQLDVFSTKTLTEGHSSSTVSKVTEWFMKQRLDDETESVRKSPEITLEEPKADFPMVTLESFVFEDHSKDAERPTSPNTLEILVPGSPHLPVEKGLHRRGSQISMDGRSLLIPRNAEQSPGKNVDRKRSIVSAVTSIVSHNARLKRKGKGMHERLKHEIPRHIYKEVARQAIPAVSKAYELYRSQLGEKNKFTLSASRNFPFSTTTKDLEVYFGEKKGFRLMTDKETDHISMEKALACHQTPFQGRQINVEFTAGGGGNSDQRKKKIQKKNETLRKRQQEKKGNKTSFDKDDNYRPHNVHHKKSEN</sequence>